<protein>
    <recommendedName>
        <fullName evidence="10">OmpA-like domain-containing protein</fullName>
    </recommendedName>
</protein>
<keyword evidence="12" id="KW-1185">Reference proteome</keyword>
<dbReference type="AlphaFoldDB" id="A0A429ZT02"/>
<dbReference type="PANTHER" id="PTHR30329">
    <property type="entry name" value="STATOR ELEMENT OF FLAGELLAR MOTOR COMPLEX"/>
    <property type="match status" value="1"/>
</dbReference>
<dbReference type="GO" id="GO:0005886">
    <property type="term" value="C:plasma membrane"/>
    <property type="evidence" value="ECO:0007669"/>
    <property type="project" value="UniProtKB-SubCell"/>
</dbReference>
<feature type="transmembrane region" description="Helical" evidence="9">
    <location>
        <begin position="16"/>
        <end position="37"/>
    </location>
</feature>
<evidence type="ECO:0000256" key="4">
    <source>
        <dbReference type="ARBA" id="ARBA00022692"/>
    </source>
</evidence>
<evidence type="ECO:0000256" key="8">
    <source>
        <dbReference type="SAM" id="MobiDB-lite"/>
    </source>
</evidence>
<comment type="similarity">
    <text evidence="2">Belongs to the MotB family.</text>
</comment>
<proteinExistence type="inferred from homology"/>
<dbReference type="Pfam" id="PF00691">
    <property type="entry name" value="OmpA"/>
    <property type="match status" value="1"/>
</dbReference>
<sequence length="237" mass="26171">MKRRSKKEEHVDEGWLLPYADMMTLLLALFIVMFAMAKVDDQKFEALSEQFNIILSGQPKSGNGGILPDHPNPNKATEKSAKETDEDKIVAAGNSIEKDLAAAGHQADIDVNLEADGLRIAIKSGLLFHSGSAKLNSEIESLVLGISHSLSKLDNEVIIAGYTDNVPNQTADYSTNWELSAARAINVMQFLIETQGISEDKVSIQAYGEFRPKVANNTAENRSKNRRVEIFILRKEQ</sequence>
<evidence type="ECO:0000256" key="9">
    <source>
        <dbReference type="SAM" id="Phobius"/>
    </source>
</evidence>
<dbReference type="InterPro" id="IPR006665">
    <property type="entry name" value="OmpA-like"/>
</dbReference>
<comment type="subcellular location">
    <subcellularLocation>
        <location evidence="1">Cell membrane</location>
        <topology evidence="1">Single-pass membrane protein</topology>
    </subcellularLocation>
</comment>
<dbReference type="PANTHER" id="PTHR30329:SF21">
    <property type="entry name" value="LIPOPROTEIN YIAD-RELATED"/>
    <property type="match status" value="1"/>
</dbReference>
<dbReference type="OrthoDB" id="9815217at2"/>
<feature type="domain" description="OmpA-like" evidence="10">
    <location>
        <begin position="115"/>
        <end position="236"/>
    </location>
</feature>
<dbReference type="CDD" id="cd07185">
    <property type="entry name" value="OmpA_C-like"/>
    <property type="match status" value="1"/>
</dbReference>
<dbReference type="EMBL" id="NGJU01000005">
    <property type="protein sequence ID" value="RST96818.1"/>
    <property type="molecule type" value="Genomic_DNA"/>
</dbReference>
<evidence type="ECO:0000256" key="2">
    <source>
        <dbReference type="ARBA" id="ARBA00008914"/>
    </source>
</evidence>
<dbReference type="InterPro" id="IPR050330">
    <property type="entry name" value="Bact_OuterMem_StrucFunc"/>
</dbReference>
<evidence type="ECO:0000313" key="12">
    <source>
        <dbReference type="Proteomes" id="UP000287239"/>
    </source>
</evidence>
<dbReference type="GeneID" id="98567599"/>
<name>A0A429ZT02_9ENTE</name>
<keyword evidence="3" id="KW-1003">Cell membrane</keyword>
<feature type="compositionally biased region" description="Basic and acidic residues" evidence="8">
    <location>
        <begin position="76"/>
        <end position="86"/>
    </location>
</feature>
<reference evidence="11 12" key="1">
    <citation type="submission" date="2017-05" db="EMBL/GenBank/DDBJ databases">
        <title>Vagococcus spp. assemblies.</title>
        <authorList>
            <person name="Gulvik C.A."/>
        </authorList>
    </citation>
    <scope>NUCLEOTIDE SEQUENCE [LARGE SCALE GENOMIC DNA]</scope>
    <source>
        <strain evidence="11 12">NCFB 2777</strain>
    </source>
</reference>
<comment type="caution">
    <text evidence="11">The sequence shown here is derived from an EMBL/GenBank/DDBJ whole genome shotgun (WGS) entry which is preliminary data.</text>
</comment>
<dbReference type="InterPro" id="IPR036737">
    <property type="entry name" value="OmpA-like_sf"/>
</dbReference>
<evidence type="ECO:0000256" key="6">
    <source>
        <dbReference type="ARBA" id="ARBA00023136"/>
    </source>
</evidence>
<dbReference type="Pfam" id="PF13677">
    <property type="entry name" value="MotB_plug"/>
    <property type="match status" value="1"/>
</dbReference>
<dbReference type="PROSITE" id="PS51123">
    <property type="entry name" value="OMPA_2"/>
    <property type="match status" value="1"/>
</dbReference>
<dbReference type="Proteomes" id="UP000287239">
    <property type="component" value="Unassembled WGS sequence"/>
</dbReference>
<evidence type="ECO:0000259" key="10">
    <source>
        <dbReference type="PROSITE" id="PS51123"/>
    </source>
</evidence>
<evidence type="ECO:0000313" key="11">
    <source>
        <dbReference type="EMBL" id="RST96818.1"/>
    </source>
</evidence>
<organism evidence="11 12">
    <name type="scientific">Vagococcus salmoninarum</name>
    <dbReference type="NCBI Taxonomy" id="2739"/>
    <lineage>
        <taxon>Bacteria</taxon>
        <taxon>Bacillati</taxon>
        <taxon>Bacillota</taxon>
        <taxon>Bacilli</taxon>
        <taxon>Lactobacillales</taxon>
        <taxon>Enterococcaceae</taxon>
        <taxon>Vagococcus</taxon>
    </lineage>
</organism>
<evidence type="ECO:0000256" key="1">
    <source>
        <dbReference type="ARBA" id="ARBA00004162"/>
    </source>
</evidence>
<keyword evidence="4 9" id="KW-0812">Transmembrane</keyword>
<dbReference type="Gene3D" id="3.30.1330.60">
    <property type="entry name" value="OmpA-like domain"/>
    <property type="match status" value="1"/>
</dbReference>
<dbReference type="SUPFAM" id="SSF103088">
    <property type="entry name" value="OmpA-like"/>
    <property type="match status" value="1"/>
</dbReference>
<feature type="region of interest" description="Disordered" evidence="8">
    <location>
        <begin position="62"/>
        <end position="86"/>
    </location>
</feature>
<dbReference type="InterPro" id="IPR025713">
    <property type="entry name" value="MotB-like_N_dom"/>
</dbReference>
<gene>
    <name evidence="11" type="ORF">CBF35_04395</name>
</gene>
<keyword evidence="5 9" id="KW-1133">Transmembrane helix</keyword>
<accession>A0A429ZT02</accession>
<dbReference type="RefSeq" id="WP_126778777.1">
    <property type="nucleotide sequence ID" value="NZ_CAUQJP010000072.1"/>
</dbReference>
<keyword evidence="6 7" id="KW-0472">Membrane</keyword>
<evidence type="ECO:0000256" key="5">
    <source>
        <dbReference type="ARBA" id="ARBA00022989"/>
    </source>
</evidence>
<evidence type="ECO:0000256" key="7">
    <source>
        <dbReference type="PROSITE-ProRule" id="PRU00473"/>
    </source>
</evidence>
<evidence type="ECO:0000256" key="3">
    <source>
        <dbReference type="ARBA" id="ARBA00022475"/>
    </source>
</evidence>